<sequence length="395" mass="40592">MASASGGLPSGAKRVTQRWHHATPRCADSVEALSLADGSSLVAVAGYELNKETDTREGAIEAFIVGGSGSGEPAFDVQAIASETSLAGVLDAKWSPLRAGPGVGQGILGVASADGSLSAWAVVEEAGGSRKWSKLAEAGLGDPADPPIVLSLAWAGTASDAPSCEVAASRRDGLISVLACEAGAAGAELNELESWLAHSYGPGVGAEAWIVGVNPHAGEAGRCQQVWTGGDDGTLKGWDMREPAAGSGTRRRRRPTFAAELGAGVCSCQWNPVSEFTVATGGYDGVLRVWDTRKTGSSVSGDDCLAAAETGGGVWRIKWRPGSGDAILTASMRGGARLFAWAEEQRLVPTASTLVHGAESLTYGADWLLLAAGAAEEDTIGTCSFYNNEFRVWTA</sequence>
<evidence type="ECO:0000256" key="9">
    <source>
        <dbReference type="SAM" id="MobiDB-lite"/>
    </source>
</evidence>
<dbReference type="SMART" id="SM00320">
    <property type="entry name" value="WD40"/>
    <property type="match status" value="3"/>
</dbReference>
<organism evidence="10 11">
    <name type="scientific">Cafeteria roenbergensis</name>
    <name type="common">Marine flagellate</name>
    <dbReference type="NCBI Taxonomy" id="33653"/>
    <lineage>
        <taxon>Eukaryota</taxon>
        <taxon>Sar</taxon>
        <taxon>Stramenopiles</taxon>
        <taxon>Bigyra</taxon>
        <taxon>Opalozoa</taxon>
        <taxon>Bicosoecida</taxon>
        <taxon>Cafeteriaceae</taxon>
        <taxon>Cafeteria</taxon>
    </lineage>
</organism>
<evidence type="ECO:0000256" key="8">
    <source>
        <dbReference type="PROSITE-ProRule" id="PRU00221"/>
    </source>
</evidence>
<dbReference type="EC" id="3.1.1.97" evidence="6"/>
<keyword evidence="4" id="KW-0378">Hydrolase</keyword>
<dbReference type="PROSITE" id="PS50082">
    <property type="entry name" value="WD_REPEATS_2"/>
    <property type="match status" value="1"/>
</dbReference>
<dbReference type="Proteomes" id="UP000325113">
    <property type="component" value="Unassembled WGS sequence"/>
</dbReference>
<keyword evidence="3" id="KW-0677">Repeat</keyword>
<dbReference type="GO" id="GO:0017183">
    <property type="term" value="P:protein histidyl modification to diphthamide"/>
    <property type="evidence" value="ECO:0007669"/>
    <property type="project" value="TreeGrafter"/>
</dbReference>
<comment type="caution">
    <text evidence="10">The sequence shown here is derived from an EMBL/GenBank/DDBJ whole genome shotgun (WGS) entry which is preliminary data.</text>
</comment>
<dbReference type="PANTHER" id="PTHR46042">
    <property type="entry name" value="DIPHTHINE METHYLTRANSFERASE"/>
    <property type="match status" value="1"/>
</dbReference>
<keyword evidence="2 8" id="KW-0853">WD repeat</keyword>
<dbReference type="InterPro" id="IPR019775">
    <property type="entry name" value="WD40_repeat_CS"/>
</dbReference>
<evidence type="ECO:0000256" key="6">
    <source>
        <dbReference type="ARBA" id="ARBA00039131"/>
    </source>
</evidence>
<dbReference type="InterPro" id="IPR052415">
    <property type="entry name" value="Diphthine_MTase"/>
</dbReference>
<dbReference type="Gene3D" id="2.130.10.10">
    <property type="entry name" value="YVTN repeat-like/Quinoprotein amine dehydrogenase"/>
    <property type="match status" value="1"/>
</dbReference>
<evidence type="ECO:0000256" key="5">
    <source>
        <dbReference type="ARBA" id="ARBA00038092"/>
    </source>
</evidence>
<proteinExistence type="inferred from homology"/>
<comment type="pathway">
    <text evidence="1">Protein modification; peptidyl-diphthamide biosynthesis.</text>
</comment>
<evidence type="ECO:0000256" key="7">
    <source>
        <dbReference type="ARBA" id="ARBA00047551"/>
    </source>
</evidence>
<feature type="repeat" description="WD" evidence="8">
    <location>
        <begin position="278"/>
        <end position="300"/>
    </location>
</feature>
<name>A0A5A8C8H1_CAFRO</name>
<comment type="similarity">
    <text evidence="5">Belongs to the DPH7 family.</text>
</comment>
<accession>A0A5A8C8H1</accession>
<evidence type="ECO:0000313" key="10">
    <source>
        <dbReference type="EMBL" id="KAA0149175.1"/>
    </source>
</evidence>
<evidence type="ECO:0000256" key="2">
    <source>
        <dbReference type="ARBA" id="ARBA00022574"/>
    </source>
</evidence>
<dbReference type="SUPFAM" id="SSF50978">
    <property type="entry name" value="WD40 repeat-like"/>
    <property type="match status" value="1"/>
</dbReference>
<evidence type="ECO:0000313" key="11">
    <source>
        <dbReference type="Proteomes" id="UP000325113"/>
    </source>
</evidence>
<dbReference type="EMBL" id="VLTM01000139">
    <property type="protein sequence ID" value="KAA0149175.1"/>
    <property type="molecule type" value="Genomic_DNA"/>
</dbReference>
<dbReference type="GO" id="GO:0005737">
    <property type="term" value="C:cytoplasm"/>
    <property type="evidence" value="ECO:0007669"/>
    <property type="project" value="TreeGrafter"/>
</dbReference>
<evidence type="ECO:0000256" key="1">
    <source>
        <dbReference type="ARBA" id="ARBA00005156"/>
    </source>
</evidence>
<protein>
    <recommendedName>
        <fullName evidence="6">methylated diphthine methylhydrolase</fullName>
        <ecNumber evidence="6">3.1.1.97</ecNumber>
    </recommendedName>
</protein>
<reference evidence="10 11" key="1">
    <citation type="submission" date="2019-07" db="EMBL/GenBank/DDBJ databases">
        <title>Genomes of Cafeteria roenbergensis.</title>
        <authorList>
            <person name="Fischer M.G."/>
            <person name="Hackl T."/>
            <person name="Roman M."/>
        </authorList>
    </citation>
    <scope>NUCLEOTIDE SEQUENCE [LARGE SCALE GENOMIC DNA]</scope>
    <source>
        <strain evidence="10 11">Cflag</strain>
    </source>
</reference>
<dbReference type="PROSITE" id="PS00678">
    <property type="entry name" value="WD_REPEATS_1"/>
    <property type="match status" value="1"/>
</dbReference>
<dbReference type="InterPro" id="IPR015943">
    <property type="entry name" value="WD40/YVTN_repeat-like_dom_sf"/>
</dbReference>
<dbReference type="InterPro" id="IPR001680">
    <property type="entry name" value="WD40_rpt"/>
</dbReference>
<dbReference type="GO" id="GO:0061685">
    <property type="term" value="F:diphthine methylesterase activity"/>
    <property type="evidence" value="ECO:0007669"/>
    <property type="project" value="UniProtKB-EC"/>
</dbReference>
<dbReference type="PANTHER" id="PTHR46042:SF1">
    <property type="entry name" value="DIPHTHINE METHYLTRANSFERASE"/>
    <property type="match status" value="1"/>
</dbReference>
<evidence type="ECO:0000256" key="3">
    <source>
        <dbReference type="ARBA" id="ARBA00022737"/>
    </source>
</evidence>
<evidence type="ECO:0000256" key="4">
    <source>
        <dbReference type="ARBA" id="ARBA00022801"/>
    </source>
</evidence>
<dbReference type="InterPro" id="IPR036322">
    <property type="entry name" value="WD40_repeat_dom_sf"/>
</dbReference>
<dbReference type="AlphaFoldDB" id="A0A5A8C8H1"/>
<gene>
    <name evidence="10" type="ORF">FNF31_07281</name>
</gene>
<comment type="catalytic activity">
    <reaction evidence="7">
        <text>diphthine methyl ester-[translation elongation factor 2] + H2O = diphthine-[translation elongation factor 2] + methanol + H(+)</text>
        <dbReference type="Rhea" id="RHEA:42656"/>
        <dbReference type="Rhea" id="RHEA-COMP:10172"/>
        <dbReference type="Rhea" id="RHEA-COMP:10173"/>
        <dbReference type="ChEBI" id="CHEBI:15377"/>
        <dbReference type="ChEBI" id="CHEBI:15378"/>
        <dbReference type="ChEBI" id="CHEBI:17790"/>
        <dbReference type="ChEBI" id="CHEBI:79005"/>
        <dbReference type="ChEBI" id="CHEBI:82696"/>
        <dbReference type="EC" id="3.1.1.97"/>
    </reaction>
</comment>
<feature type="region of interest" description="Disordered" evidence="9">
    <location>
        <begin position="1"/>
        <end position="20"/>
    </location>
</feature>